<feature type="domain" description="N-acetyltransferase" evidence="3">
    <location>
        <begin position="1"/>
        <end position="152"/>
    </location>
</feature>
<dbReference type="PANTHER" id="PTHR43877">
    <property type="entry name" value="AMINOALKYLPHOSPHONATE N-ACETYLTRANSFERASE-RELATED-RELATED"/>
    <property type="match status" value="1"/>
</dbReference>
<dbReference type="InterPro" id="IPR016181">
    <property type="entry name" value="Acyl_CoA_acyltransferase"/>
</dbReference>
<reference evidence="4 5" key="1">
    <citation type="submission" date="2019-06" db="EMBL/GenBank/DDBJ databases">
        <title>Whole genome sequence for Rhodospirillaceae sp. R148.</title>
        <authorList>
            <person name="Wang G."/>
        </authorList>
    </citation>
    <scope>NUCLEOTIDE SEQUENCE [LARGE SCALE GENOMIC DNA]</scope>
    <source>
        <strain evidence="4 5">R148</strain>
    </source>
</reference>
<dbReference type="InterPro" id="IPR000182">
    <property type="entry name" value="GNAT_dom"/>
</dbReference>
<dbReference type="EMBL" id="VHSH01000007">
    <property type="protein sequence ID" value="TQV77704.1"/>
    <property type="molecule type" value="Genomic_DNA"/>
</dbReference>
<gene>
    <name evidence="4" type="ORF">FKG95_19255</name>
</gene>
<accession>A0A545TKF0</accession>
<dbReference type="SUPFAM" id="SSF55729">
    <property type="entry name" value="Acyl-CoA N-acyltransferases (Nat)"/>
    <property type="match status" value="1"/>
</dbReference>
<dbReference type="Pfam" id="PF00583">
    <property type="entry name" value="Acetyltransf_1"/>
    <property type="match status" value="1"/>
</dbReference>
<keyword evidence="2" id="KW-0012">Acyltransferase</keyword>
<sequence>MKTRDATLEDVKQMSAFLKELTAAGKRSSPDDEAFVQRYYIEDPAKIRCTVAEEDGVVLGFQSLKRADTGNEWGVEPGWGIIGTHIRPSAARRGVGRALFAVSSAAAEKAGLAKIDATIAATNAEGLAYYEAMGLRTYRTPEGRICKSFDVAGPGK</sequence>
<dbReference type="InterPro" id="IPR050832">
    <property type="entry name" value="Bact_Acetyltransf"/>
</dbReference>
<evidence type="ECO:0000256" key="2">
    <source>
        <dbReference type="ARBA" id="ARBA00023315"/>
    </source>
</evidence>
<dbReference type="Proteomes" id="UP000315252">
    <property type="component" value="Unassembled WGS sequence"/>
</dbReference>
<dbReference type="Gene3D" id="3.40.630.30">
    <property type="match status" value="1"/>
</dbReference>
<dbReference type="GO" id="GO:0016747">
    <property type="term" value="F:acyltransferase activity, transferring groups other than amino-acyl groups"/>
    <property type="evidence" value="ECO:0007669"/>
    <property type="project" value="InterPro"/>
</dbReference>
<keyword evidence="1 4" id="KW-0808">Transferase</keyword>
<dbReference type="PROSITE" id="PS51186">
    <property type="entry name" value="GNAT"/>
    <property type="match status" value="1"/>
</dbReference>
<evidence type="ECO:0000313" key="5">
    <source>
        <dbReference type="Proteomes" id="UP000315252"/>
    </source>
</evidence>
<dbReference type="OrthoDB" id="9805924at2"/>
<evidence type="ECO:0000256" key="1">
    <source>
        <dbReference type="ARBA" id="ARBA00022679"/>
    </source>
</evidence>
<organism evidence="4 5">
    <name type="scientific">Denitrobaculum tricleocarpae</name>
    <dbReference type="NCBI Taxonomy" id="2591009"/>
    <lineage>
        <taxon>Bacteria</taxon>
        <taxon>Pseudomonadati</taxon>
        <taxon>Pseudomonadota</taxon>
        <taxon>Alphaproteobacteria</taxon>
        <taxon>Rhodospirillales</taxon>
        <taxon>Rhodospirillaceae</taxon>
        <taxon>Denitrobaculum</taxon>
    </lineage>
</organism>
<protein>
    <submittedName>
        <fullName evidence="4">GNAT family N-acetyltransferase</fullName>
    </submittedName>
</protein>
<dbReference type="AlphaFoldDB" id="A0A545TKF0"/>
<dbReference type="CDD" id="cd04301">
    <property type="entry name" value="NAT_SF"/>
    <property type="match status" value="1"/>
</dbReference>
<keyword evidence="5" id="KW-1185">Reference proteome</keyword>
<evidence type="ECO:0000259" key="3">
    <source>
        <dbReference type="PROSITE" id="PS51186"/>
    </source>
</evidence>
<dbReference type="RefSeq" id="WP_142898048.1">
    <property type="nucleotide sequence ID" value="NZ_ML660058.1"/>
</dbReference>
<evidence type="ECO:0000313" key="4">
    <source>
        <dbReference type="EMBL" id="TQV77704.1"/>
    </source>
</evidence>
<comment type="caution">
    <text evidence="4">The sequence shown here is derived from an EMBL/GenBank/DDBJ whole genome shotgun (WGS) entry which is preliminary data.</text>
</comment>
<name>A0A545TKF0_9PROT</name>
<proteinExistence type="predicted"/>